<dbReference type="AlphaFoldDB" id="A0A2K8L032"/>
<dbReference type="OrthoDB" id="3233388at2"/>
<sequence length="141" mass="15785">MKLLVVEKDNREVLAILEDGEPTTCPVIEFLMSQPKDMAKSAKGFKALFERYAAHGRQGLTTHLFHEVDKNEKILEFIKGRLRIFCFEDAGGIVILSHGAVKKGQKVDRAEVSKAIRNKALYLEAKSSGQLIRVSDGEKNE</sequence>
<dbReference type="KEGG" id="maes:Ga0123461_2245"/>
<evidence type="ECO:0000313" key="2">
    <source>
        <dbReference type="Proteomes" id="UP000231701"/>
    </source>
</evidence>
<dbReference type="RefSeq" id="WP_100278395.1">
    <property type="nucleotide sequence ID" value="NZ_CP018799.1"/>
</dbReference>
<keyword evidence="2" id="KW-1185">Reference proteome</keyword>
<proteinExistence type="predicted"/>
<organism evidence="1 2">
    <name type="scientific">Mariprofundus aestuarium</name>
    <dbReference type="NCBI Taxonomy" id="1921086"/>
    <lineage>
        <taxon>Bacteria</taxon>
        <taxon>Pseudomonadati</taxon>
        <taxon>Pseudomonadota</taxon>
        <taxon>Candidatius Mariprofundia</taxon>
        <taxon>Mariprofundales</taxon>
        <taxon>Mariprofundaceae</taxon>
        <taxon>Mariprofundus</taxon>
    </lineage>
</organism>
<accession>A0A2K8L032</accession>
<dbReference type="Pfam" id="PF05973">
    <property type="entry name" value="Gp49"/>
    <property type="match status" value="1"/>
</dbReference>
<evidence type="ECO:0000313" key="1">
    <source>
        <dbReference type="EMBL" id="ATX80650.1"/>
    </source>
</evidence>
<reference evidence="1 2" key="1">
    <citation type="submission" date="2016-12" db="EMBL/GenBank/DDBJ databases">
        <title>Isolation and genomic insights into novel planktonic Zetaproteobacteria from stratified waters of the Chesapeake Bay.</title>
        <authorList>
            <person name="McAllister S.M."/>
            <person name="Kato S."/>
            <person name="Chan C.S."/>
            <person name="Chiu B.K."/>
            <person name="Field E.K."/>
        </authorList>
    </citation>
    <scope>NUCLEOTIDE SEQUENCE [LARGE SCALE GENOMIC DNA]</scope>
    <source>
        <strain evidence="1 2">CP-5</strain>
    </source>
</reference>
<dbReference type="InterPro" id="IPR009241">
    <property type="entry name" value="HigB-like"/>
</dbReference>
<protein>
    <submittedName>
        <fullName evidence="1">Phage derived protein Gp49-like (DUF891)</fullName>
    </submittedName>
</protein>
<dbReference type="EMBL" id="CP018799">
    <property type="protein sequence ID" value="ATX80650.1"/>
    <property type="molecule type" value="Genomic_DNA"/>
</dbReference>
<dbReference type="Proteomes" id="UP000231701">
    <property type="component" value="Chromosome"/>
</dbReference>
<name>A0A2K8L032_MARES</name>
<gene>
    <name evidence="1" type="ORF">Ga0123461_2245</name>
</gene>